<protein>
    <submittedName>
        <fullName evidence="2">Uncharacterized protein</fullName>
    </submittedName>
</protein>
<feature type="compositionally biased region" description="Basic and acidic residues" evidence="1">
    <location>
        <begin position="702"/>
        <end position="711"/>
    </location>
</feature>
<proteinExistence type="predicted"/>
<feature type="region of interest" description="Disordered" evidence="1">
    <location>
        <begin position="317"/>
        <end position="407"/>
    </location>
</feature>
<sequence>MCHSPPVPYRVPQRHARQRRSRLPRCPARPHRARAPDSHRPHSRPVPQWMPPPRQPKPLRHRRIPRREYTDVPTARPPLPIGSHSVVRPCRAHAPRRELRNSLPHRPSRVPRADGAVRRHRCGCHARRSRGSWCWRRSQRWQCPQRRCVRSRRGRAPYRVRPLRVGSGRRRAPRCPVWLRMRVPLPRRFPTTGAYRIRRPQRVRRRPTGSVGSAFHAGMGRRLRRGRRRRGSTPLARSSRADATVPPRRCPRHSVPSDRRRCVCAPFRCCRRACGRWPGSPGHGRWRDPPCWANSVRPHRIQAHRAALAPYCRKRSALAGKPEPPRPVAPRCRRRLPPRHHGCARPPRRPRRARARAHPGADPPMRACPYPPPRGGPLIPLPRGHVHRPRRVARARPPRPSRPERRRWCAPVCPGAPARGRCRPYSGCAPAWPVGSHHRLLSHRRLRARVGPRAAGRIPRRPCRTRPSRATDTGPGPAARTCGRNASATGRAERAPDVIRDVSRMSRRTPRTNHSAAVPDSPPAARGPPYLPGPRRQTPQHGPVVQRSRRHAPQHGHAAGVPQHRHALRVRTRRSQAPHVPNRRCPTRRARPSRHHLPQIRLSRHRAPRVRTPHHAPHVRTPQHHGPNARTSGRSAARGASRGHAFPPRPSQRRAHPYRRALRAKGPSRLVGSAPVGRRHGPSFRASRGQRLAGHVPLRADLASHRAERTPHRAQPTARQAQPTPPHAQPTS</sequence>
<dbReference type="EMBL" id="UGRY01000002">
    <property type="protein sequence ID" value="SUA80738.1"/>
    <property type="molecule type" value="Genomic_DNA"/>
</dbReference>
<feature type="compositionally biased region" description="Basic residues" evidence="1">
    <location>
        <begin position="563"/>
        <end position="623"/>
    </location>
</feature>
<evidence type="ECO:0000256" key="1">
    <source>
        <dbReference type="SAM" id="MobiDB-lite"/>
    </source>
</evidence>
<feature type="compositionally biased region" description="Low complexity" evidence="1">
    <location>
        <begin position="358"/>
        <end position="368"/>
    </location>
</feature>
<feature type="compositionally biased region" description="Pro residues" evidence="1">
    <location>
        <begin position="520"/>
        <end position="532"/>
    </location>
</feature>
<feature type="compositionally biased region" description="Basic residues" evidence="1">
    <location>
        <begin position="384"/>
        <end position="399"/>
    </location>
</feature>
<evidence type="ECO:0000313" key="2">
    <source>
        <dbReference type="EMBL" id="SUA80738.1"/>
    </source>
</evidence>
<organism evidence="2 3">
    <name type="scientific">Nocardia otitidiscaviarum</name>
    <dbReference type="NCBI Taxonomy" id="1823"/>
    <lineage>
        <taxon>Bacteria</taxon>
        <taxon>Bacillati</taxon>
        <taxon>Actinomycetota</taxon>
        <taxon>Actinomycetes</taxon>
        <taxon>Mycobacteriales</taxon>
        <taxon>Nocardiaceae</taxon>
        <taxon>Nocardia</taxon>
    </lineage>
</organism>
<keyword evidence="3" id="KW-1185">Reference proteome</keyword>
<feature type="compositionally biased region" description="Basic residues" evidence="1">
    <location>
        <begin position="219"/>
        <end position="231"/>
    </location>
</feature>
<reference evidence="2 3" key="1">
    <citation type="submission" date="2018-06" db="EMBL/GenBank/DDBJ databases">
        <authorList>
            <consortium name="Pathogen Informatics"/>
            <person name="Doyle S."/>
        </authorList>
    </citation>
    <scope>NUCLEOTIDE SEQUENCE [LARGE SCALE GENOMIC DNA]</scope>
    <source>
        <strain evidence="2 3">NCTC1934</strain>
    </source>
</reference>
<feature type="region of interest" description="Disordered" evidence="1">
    <location>
        <begin position="1"/>
        <end position="64"/>
    </location>
</feature>
<evidence type="ECO:0000313" key="3">
    <source>
        <dbReference type="Proteomes" id="UP000255467"/>
    </source>
</evidence>
<dbReference type="Proteomes" id="UP000255467">
    <property type="component" value="Unassembled WGS sequence"/>
</dbReference>
<dbReference type="AlphaFoldDB" id="A0A378YVA0"/>
<name>A0A378YVA0_9NOCA</name>
<feature type="compositionally biased region" description="Low complexity" evidence="1">
    <location>
        <begin position="713"/>
        <end position="722"/>
    </location>
</feature>
<gene>
    <name evidence="2" type="ORF">NCTC1934_04426</name>
</gene>
<feature type="compositionally biased region" description="Basic residues" evidence="1">
    <location>
        <begin position="458"/>
        <end position="467"/>
    </location>
</feature>
<feature type="compositionally biased region" description="Basic residues" evidence="1">
    <location>
        <begin position="12"/>
        <end position="33"/>
    </location>
</feature>
<feature type="compositionally biased region" description="Basic and acidic residues" evidence="1">
    <location>
        <begin position="491"/>
        <end position="504"/>
    </location>
</feature>
<feature type="compositionally biased region" description="Basic residues" evidence="1">
    <location>
        <begin position="651"/>
        <end position="663"/>
    </location>
</feature>
<feature type="region of interest" description="Disordered" evidence="1">
    <location>
        <begin position="443"/>
        <end position="732"/>
    </location>
</feature>
<accession>A0A378YVA0</accession>
<feature type="compositionally biased region" description="Low complexity" evidence="1">
    <location>
        <begin position="632"/>
        <end position="643"/>
    </location>
</feature>
<feature type="region of interest" description="Disordered" evidence="1">
    <location>
        <begin position="203"/>
        <end position="252"/>
    </location>
</feature>
<feature type="compositionally biased region" description="Pro residues" evidence="1">
    <location>
        <begin position="723"/>
        <end position="732"/>
    </location>
</feature>
<feature type="compositionally biased region" description="Basic residues" evidence="1">
    <location>
        <begin position="331"/>
        <end position="357"/>
    </location>
</feature>